<evidence type="ECO:0000313" key="3">
    <source>
        <dbReference type="EMBL" id="KAE8295845.1"/>
    </source>
</evidence>
<feature type="region of interest" description="Disordered" evidence="2">
    <location>
        <begin position="472"/>
        <end position="508"/>
    </location>
</feature>
<feature type="coiled-coil region" evidence="1">
    <location>
        <begin position="69"/>
        <end position="160"/>
    </location>
</feature>
<dbReference type="PANTHER" id="PTHR28660">
    <property type="entry name" value="COILED-COIL DOMAIN-CONTAINING PROTEIN 73"/>
    <property type="match status" value="1"/>
</dbReference>
<feature type="compositionally biased region" description="Basic and acidic residues" evidence="2">
    <location>
        <begin position="404"/>
        <end position="414"/>
    </location>
</feature>
<feature type="coiled-coil region" evidence="1">
    <location>
        <begin position="189"/>
        <end position="281"/>
    </location>
</feature>
<accession>A0A6G0IWE4</accession>
<dbReference type="Proteomes" id="UP000424527">
    <property type="component" value="Unassembled WGS sequence"/>
</dbReference>
<reference evidence="3 4" key="1">
    <citation type="submission" date="2019-07" db="EMBL/GenBank/DDBJ databases">
        <title>Chromosome genome assembly for large yellow croaker.</title>
        <authorList>
            <person name="Xiao S."/>
        </authorList>
    </citation>
    <scope>NUCLEOTIDE SEQUENCE [LARGE SCALE GENOMIC DNA]</scope>
    <source>
        <strain evidence="3">JMULYC20181020</strain>
        <tissue evidence="3">Muscle</tissue>
    </source>
</reference>
<feature type="compositionally biased region" description="Basic and acidic residues" evidence="2">
    <location>
        <begin position="579"/>
        <end position="591"/>
    </location>
</feature>
<feature type="compositionally biased region" description="Polar residues" evidence="2">
    <location>
        <begin position="394"/>
        <end position="403"/>
    </location>
</feature>
<gene>
    <name evidence="3" type="ORF">D5F01_LYC04579</name>
</gene>
<protein>
    <submittedName>
        <fullName evidence="3">Coiled-coil domain-containing protein 73</fullName>
    </submittedName>
</protein>
<organism evidence="3 4">
    <name type="scientific">Larimichthys crocea</name>
    <name type="common">Large yellow croaker</name>
    <name type="synonym">Pseudosciaena crocea</name>
    <dbReference type="NCBI Taxonomy" id="215358"/>
    <lineage>
        <taxon>Eukaryota</taxon>
        <taxon>Metazoa</taxon>
        <taxon>Chordata</taxon>
        <taxon>Craniata</taxon>
        <taxon>Vertebrata</taxon>
        <taxon>Euteleostomi</taxon>
        <taxon>Actinopterygii</taxon>
        <taxon>Neopterygii</taxon>
        <taxon>Teleostei</taxon>
        <taxon>Neoteleostei</taxon>
        <taxon>Acanthomorphata</taxon>
        <taxon>Eupercaria</taxon>
        <taxon>Sciaenidae</taxon>
        <taxon>Larimichthys</taxon>
    </lineage>
</organism>
<proteinExistence type="predicted"/>
<dbReference type="AlphaFoldDB" id="A0A6G0IWE4"/>
<dbReference type="EMBL" id="REGW02000005">
    <property type="protein sequence ID" value="KAE8295845.1"/>
    <property type="molecule type" value="Genomic_DNA"/>
</dbReference>
<dbReference type="PANTHER" id="PTHR28660:SF1">
    <property type="entry name" value="COILED-COIL DOMAIN-CONTAINING PROTEIN 73"/>
    <property type="match status" value="1"/>
</dbReference>
<evidence type="ECO:0000256" key="1">
    <source>
        <dbReference type="SAM" id="Coils"/>
    </source>
</evidence>
<evidence type="ECO:0000256" key="2">
    <source>
        <dbReference type="SAM" id="MobiDB-lite"/>
    </source>
</evidence>
<sequence>MDLSTEPGTLPTHTTVGRPEPSPPSSARRQTESGGTILLQLLEFKTRLLEVVEELHIRRDAETRFEDQISTLVLEKQELEWEKESLQHQAETMSQQHTESLTSVKKQFQAKIRNIEEEKGKYQVSAELKDKEINNLKEELKALQLLKYNLEKKSSELEQKLALQSRSKDSHLNQLGEVEKRFGALSRQCAAVKQAHEKLEQNVDEAIKRNTKLTSANEKQEAALVSLKKELEEVSNKLIKAKMSSVSRDKTHSPAGGEQRVQQLQHKLIVETEMNKKLREENVSIRAEKQVVMRSLQHTQQLLLSQTQTVSRAELELQTQREQHEALKQEHEAMREKSTATEDKVAQLMESYAASKTSWDKEKAEFLGHIRSVQHDLRAVSEAHDELHHKHTKLSSQAEVQTQHTHELETRDGVSARLVPALLEEIREEETLNEPVSSSQPPGFDDGLRRLASAQTEKPDRLEDAGAATKLVATGSTGGRDTSDQRQQSQFKHPVNPSNALPSTCTDSSRHRLCALSRTTGNKQIINSNMSQNDPDVAPRLIHAASSVCDDSLPISKGSCVTDASSSSPGHRSVGGSVESKEKKDMKRGENEREEEEMNVREKMRRREKAPKQQIEQTDERMQGTPKSLEQKQKIERRGHTRQKHRYQPRRLLIRLPRRAAHSRSLTSWTLIHR</sequence>
<feature type="compositionally biased region" description="Polar residues" evidence="2">
    <location>
        <begin position="485"/>
        <end position="507"/>
    </location>
</feature>
<feature type="region of interest" description="Disordered" evidence="2">
    <location>
        <begin position="1"/>
        <end position="33"/>
    </location>
</feature>
<feature type="region of interest" description="Disordered" evidence="2">
    <location>
        <begin position="383"/>
        <end position="416"/>
    </location>
</feature>
<feature type="compositionally biased region" description="Basic and acidic residues" evidence="2">
    <location>
        <begin position="629"/>
        <end position="638"/>
    </location>
</feature>
<evidence type="ECO:0000313" key="4">
    <source>
        <dbReference type="Proteomes" id="UP000424527"/>
    </source>
</evidence>
<feature type="region of interest" description="Disordered" evidence="2">
    <location>
        <begin position="559"/>
        <end position="647"/>
    </location>
</feature>
<feature type="region of interest" description="Disordered" evidence="2">
    <location>
        <begin position="428"/>
        <end position="448"/>
    </location>
</feature>
<dbReference type="Pfam" id="PF15818">
    <property type="entry name" value="CCDC73"/>
    <property type="match status" value="1"/>
</dbReference>
<comment type="caution">
    <text evidence="3">The sequence shown here is derived from an EMBL/GenBank/DDBJ whole genome shotgun (WGS) entry which is preliminary data.</text>
</comment>
<dbReference type="InterPro" id="IPR031650">
    <property type="entry name" value="CCDC73"/>
</dbReference>
<feature type="coiled-coil region" evidence="1">
    <location>
        <begin position="310"/>
        <end position="344"/>
    </location>
</feature>
<keyword evidence="4" id="KW-1185">Reference proteome</keyword>
<name>A0A6G0IWE4_LARCR</name>
<keyword evidence="1" id="KW-0175">Coiled coil</keyword>